<dbReference type="AlphaFoldDB" id="A0A1Q4V184"/>
<dbReference type="Proteomes" id="UP000186455">
    <property type="component" value="Unassembled WGS sequence"/>
</dbReference>
<proteinExistence type="predicted"/>
<keyword evidence="2" id="KW-1185">Reference proteome</keyword>
<protein>
    <submittedName>
        <fullName evidence="1">Uncharacterized protein</fullName>
    </submittedName>
</protein>
<dbReference type="EMBL" id="LFBV01000009">
    <property type="protein sequence ID" value="OKH91509.1"/>
    <property type="molecule type" value="Genomic_DNA"/>
</dbReference>
<dbReference type="RefSeq" id="WP_073793196.1">
    <property type="nucleotide sequence ID" value="NZ_LFBV01000009.1"/>
</dbReference>
<organism evidence="1 2">
    <name type="scientific">Streptomyces uncialis</name>
    <dbReference type="NCBI Taxonomy" id="1048205"/>
    <lineage>
        <taxon>Bacteria</taxon>
        <taxon>Bacillati</taxon>
        <taxon>Actinomycetota</taxon>
        <taxon>Actinomycetes</taxon>
        <taxon>Kitasatosporales</taxon>
        <taxon>Streptomycetaceae</taxon>
        <taxon>Streptomyces</taxon>
    </lineage>
</organism>
<dbReference type="STRING" id="1048205.AB852_28555"/>
<sequence>MPVPDDYGQGIQIASLIDAPDAGKLAKDIANALAQRGVMRFASASARGATITTPVEGMLAWLRDVDLLTLWDGSAWTVVATGAKSWTTVGLTSGWEHNGNDNGTFQYRLVNLFGEDSIMFRGAISKDAYGIPWLVPGSWTLTASPLPVAYRPSTKRTITVPCSDVNSVRITLKADIQTDGHIRLWGTQADSRPPWVSFNGCFASL</sequence>
<comment type="caution">
    <text evidence="1">The sequence shown here is derived from an EMBL/GenBank/DDBJ whole genome shotgun (WGS) entry which is preliminary data.</text>
</comment>
<gene>
    <name evidence="1" type="ORF">AB852_28555</name>
</gene>
<evidence type="ECO:0000313" key="1">
    <source>
        <dbReference type="EMBL" id="OKH91509.1"/>
    </source>
</evidence>
<evidence type="ECO:0000313" key="2">
    <source>
        <dbReference type="Proteomes" id="UP000186455"/>
    </source>
</evidence>
<reference evidence="1 2" key="1">
    <citation type="submission" date="2015-06" db="EMBL/GenBank/DDBJ databases">
        <title>Cloning and characterization of the uncialamcin biosynthetic gene cluster.</title>
        <authorList>
            <person name="Yan X."/>
            <person name="Huang T."/>
            <person name="Ge H."/>
            <person name="Shen B."/>
        </authorList>
    </citation>
    <scope>NUCLEOTIDE SEQUENCE [LARGE SCALE GENOMIC DNA]</scope>
    <source>
        <strain evidence="1 2">DCA2648</strain>
    </source>
</reference>
<accession>A0A1Q4V184</accession>
<name>A0A1Q4V184_9ACTN</name>